<organism evidence="1 2">
    <name type="scientific">Epibacterium ulvae</name>
    <dbReference type="NCBI Taxonomy" id="1156985"/>
    <lineage>
        <taxon>Bacteria</taxon>
        <taxon>Pseudomonadati</taxon>
        <taxon>Pseudomonadota</taxon>
        <taxon>Alphaproteobacteria</taxon>
        <taxon>Rhodobacterales</taxon>
        <taxon>Roseobacteraceae</taxon>
        <taxon>Epibacterium</taxon>
    </lineage>
</organism>
<evidence type="ECO:0000313" key="1">
    <source>
        <dbReference type="EMBL" id="SCZ66352.1"/>
    </source>
</evidence>
<keyword evidence="2" id="KW-1185">Reference proteome</keyword>
<reference evidence="1 2" key="1">
    <citation type="submission" date="2016-10" db="EMBL/GenBank/DDBJ databases">
        <authorList>
            <person name="de Groot N.N."/>
        </authorList>
    </citation>
    <scope>NUCLEOTIDE SEQUENCE [LARGE SCALE GENOMIC DNA]</scope>
    <source>
        <strain evidence="1 2">U95</strain>
    </source>
</reference>
<name>A0A1G5QX65_9RHOB</name>
<sequence>MRVLVNIALIAAITVTTGCGAFGGRNNAAQTDERAAQRVAKRDAVEKARNERIDRRGRFDDDRALEGRETIFDLFNREATESSVQVNRYIWAAALDVLEFLPVQSVDPFTGVITTGFGTPPGGTQAYRATVHVRDPALDARSLNIALQNRNGRPVSAATARAVEDAILSRARQLRIADGKL</sequence>
<dbReference type="EMBL" id="FMWG01000006">
    <property type="protein sequence ID" value="SCZ66352.1"/>
    <property type="molecule type" value="Genomic_DNA"/>
</dbReference>
<gene>
    <name evidence="1" type="ORF">SAMN04488118_106177</name>
</gene>
<proteinExistence type="predicted"/>
<dbReference type="STRING" id="1156985.SAMN04488118_106177"/>
<dbReference type="Pfam" id="PF12100">
    <property type="entry name" value="DUF3576"/>
    <property type="match status" value="1"/>
</dbReference>
<dbReference type="Proteomes" id="UP000198767">
    <property type="component" value="Unassembled WGS sequence"/>
</dbReference>
<dbReference type="AlphaFoldDB" id="A0A1G5QX65"/>
<protein>
    <recommendedName>
        <fullName evidence="3">DUF3576 domain-containing protein</fullName>
    </recommendedName>
</protein>
<evidence type="ECO:0008006" key="3">
    <source>
        <dbReference type="Google" id="ProtNLM"/>
    </source>
</evidence>
<dbReference type="RefSeq" id="WP_090219056.1">
    <property type="nucleotide sequence ID" value="NZ_FMWG01000006.1"/>
</dbReference>
<dbReference type="OrthoDB" id="8479681at2"/>
<dbReference type="InterPro" id="IPR021959">
    <property type="entry name" value="DUF3576"/>
</dbReference>
<accession>A0A1G5QX65</accession>
<dbReference type="PROSITE" id="PS51257">
    <property type="entry name" value="PROKAR_LIPOPROTEIN"/>
    <property type="match status" value="1"/>
</dbReference>
<evidence type="ECO:0000313" key="2">
    <source>
        <dbReference type="Proteomes" id="UP000198767"/>
    </source>
</evidence>